<evidence type="ECO:0000256" key="1">
    <source>
        <dbReference type="ARBA" id="ARBA00010040"/>
    </source>
</evidence>
<dbReference type="PANTHER" id="PTHR42776:SF27">
    <property type="entry name" value="DIPEPTIDYL PEPTIDASE FAMILY MEMBER 6"/>
    <property type="match status" value="1"/>
</dbReference>
<dbReference type="SUPFAM" id="SSF53474">
    <property type="entry name" value="alpha/beta-Hydrolases"/>
    <property type="match status" value="1"/>
</dbReference>
<keyword evidence="3" id="KW-0720">Serine protease</keyword>
<name>A0ABR4J2E2_9EURO</name>
<dbReference type="Pfam" id="PF07676">
    <property type="entry name" value="PD40"/>
    <property type="match status" value="1"/>
</dbReference>
<evidence type="ECO:0000256" key="4">
    <source>
        <dbReference type="ARBA" id="ARBA00032829"/>
    </source>
</evidence>
<proteinExistence type="inferred from homology"/>
<feature type="region of interest" description="Disordered" evidence="5">
    <location>
        <begin position="571"/>
        <end position="601"/>
    </location>
</feature>
<feature type="domain" description="Peptidase S9 prolyl oligopeptidase catalytic" evidence="6">
    <location>
        <begin position="493"/>
        <end position="668"/>
    </location>
</feature>
<evidence type="ECO:0000259" key="6">
    <source>
        <dbReference type="Pfam" id="PF00326"/>
    </source>
</evidence>
<protein>
    <recommendedName>
        <fullName evidence="4">Dipeptidyl-peptidase V</fullName>
    </recommendedName>
</protein>
<dbReference type="PANTHER" id="PTHR42776">
    <property type="entry name" value="SERINE PEPTIDASE S9 FAMILY MEMBER"/>
    <property type="match status" value="1"/>
</dbReference>
<comment type="caution">
    <text evidence="7">The sequence shown here is derived from an EMBL/GenBank/DDBJ whole genome shotgun (WGS) entry which is preliminary data.</text>
</comment>
<keyword evidence="8" id="KW-1185">Reference proteome</keyword>
<dbReference type="InterPro" id="IPR001375">
    <property type="entry name" value="Peptidase_S9_cat"/>
</dbReference>
<dbReference type="Proteomes" id="UP001610335">
    <property type="component" value="Unassembled WGS sequence"/>
</dbReference>
<dbReference type="GO" id="GO:0016787">
    <property type="term" value="F:hydrolase activity"/>
    <property type="evidence" value="ECO:0007669"/>
    <property type="project" value="UniProtKB-KW"/>
</dbReference>
<evidence type="ECO:0000256" key="2">
    <source>
        <dbReference type="ARBA" id="ARBA00022801"/>
    </source>
</evidence>
<dbReference type="Gene3D" id="2.120.10.30">
    <property type="entry name" value="TolB, C-terminal domain"/>
    <property type="match status" value="1"/>
</dbReference>
<keyword evidence="2 7" id="KW-0378">Hydrolase</keyword>
<feature type="region of interest" description="Disordered" evidence="5">
    <location>
        <begin position="148"/>
        <end position="176"/>
    </location>
</feature>
<feature type="region of interest" description="Disordered" evidence="5">
    <location>
        <begin position="1"/>
        <end position="22"/>
    </location>
</feature>
<accession>A0ABR4J2E2</accession>
<comment type="similarity">
    <text evidence="1">Belongs to the peptidase S9C family.</text>
</comment>
<evidence type="ECO:0000313" key="8">
    <source>
        <dbReference type="Proteomes" id="UP001610335"/>
    </source>
</evidence>
<reference evidence="7 8" key="1">
    <citation type="submission" date="2024-07" db="EMBL/GenBank/DDBJ databases">
        <title>Section-level genome sequencing and comparative genomics of Aspergillus sections Usti and Cavernicolus.</title>
        <authorList>
            <consortium name="Lawrence Berkeley National Laboratory"/>
            <person name="Nybo J.L."/>
            <person name="Vesth T.C."/>
            <person name="Theobald S."/>
            <person name="Frisvad J.C."/>
            <person name="Larsen T.O."/>
            <person name="Kjaerboelling I."/>
            <person name="Rothschild-Mancinelli K."/>
            <person name="Lyhne E.K."/>
            <person name="Kogle M.E."/>
            <person name="Barry K."/>
            <person name="Clum A."/>
            <person name="Na H."/>
            <person name="Ledsgaard L."/>
            <person name="Lin J."/>
            <person name="Lipzen A."/>
            <person name="Kuo A."/>
            <person name="Riley R."/>
            <person name="Mondo S."/>
            <person name="LaButti K."/>
            <person name="Haridas S."/>
            <person name="Pangalinan J."/>
            <person name="Salamov A.A."/>
            <person name="Simmons B.A."/>
            <person name="Magnuson J.K."/>
            <person name="Chen J."/>
            <person name="Drula E."/>
            <person name="Henrissat B."/>
            <person name="Wiebenga A."/>
            <person name="Lubbers R.J."/>
            <person name="Gomes A.C."/>
            <person name="Makela M.R."/>
            <person name="Stajich J."/>
            <person name="Grigoriev I.V."/>
            <person name="Mortensen U.H."/>
            <person name="De vries R.P."/>
            <person name="Baker S.E."/>
            <person name="Andersen M.R."/>
        </authorList>
    </citation>
    <scope>NUCLEOTIDE SEQUENCE [LARGE SCALE GENOMIC DNA]</scope>
    <source>
        <strain evidence="7 8">CBS 600.67</strain>
    </source>
</reference>
<dbReference type="InterPro" id="IPR011042">
    <property type="entry name" value="6-blade_b-propeller_TolB-like"/>
</dbReference>
<organism evidence="7 8">
    <name type="scientific">Aspergillus cavernicola</name>
    <dbReference type="NCBI Taxonomy" id="176166"/>
    <lineage>
        <taxon>Eukaryota</taxon>
        <taxon>Fungi</taxon>
        <taxon>Dikarya</taxon>
        <taxon>Ascomycota</taxon>
        <taxon>Pezizomycotina</taxon>
        <taxon>Eurotiomycetes</taxon>
        <taxon>Eurotiomycetidae</taxon>
        <taxon>Eurotiales</taxon>
        <taxon>Aspergillaceae</taxon>
        <taxon>Aspergillus</taxon>
        <taxon>Aspergillus subgen. Nidulantes</taxon>
    </lineage>
</organism>
<evidence type="ECO:0000256" key="5">
    <source>
        <dbReference type="SAM" id="MobiDB-lite"/>
    </source>
</evidence>
<dbReference type="Pfam" id="PF00326">
    <property type="entry name" value="Peptidase_S9"/>
    <property type="match status" value="1"/>
</dbReference>
<dbReference type="InterPro" id="IPR011659">
    <property type="entry name" value="WD40"/>
</dbReference>
<sequence>MPSFNNKPTPSPPPLSDLKLPSDIHISPDGKKAIYTLESFSTQGKTPQSSLWIAQIGVDHSARKITSGLFKDERPRWSPDGRFIAFLSDRGSRGSRGKGIYLLEIGGFGEAVPLLEENENENGNGEGVKGFEWSGDGRFIAFVGTDGRLQDGDEEGVGGDDDDDDEPVVFGGEEENRNSRLRVVDVERRGLLHTLTETDQSVDLFSWSPIPASHELAYTVSDSHSDNNNTAINIISVDTRTKRQIITTKNTPITSLTWTQTNKLHFIAPQPPPYTTPSVHEAHIKSKQHGSYFGWTGEATSLHRTRDSVVARIQHPTHESAHVLGVKGVEWPFPAFFTSEWEITSFDAFRHPRGDGEEEKDEEFTLVVARSSPQLANEVWSVRCKPNGTGDGTGHAYSFVKLSSHNSRFDGFRAKHISTTTADGWECDGWLFTPKTGITISRRLPGTVVLLQNTPTLPSFSMGPHLDVAYLTSAGYAVLCPTVRRQNSGIGERYSDLVAILRKAVAGGLVDESRVTISGWREGGFLSSLAVIRDELSFRAVVCGGGVVDWDFVGRNGDGFWPGPEVPSFEGDGVFEGGEEEERRRGRGRAGGEKEKEKAKKKTPLLILHGREDDQVPVSGPLAFWRERQRWNGPVQMVLYPREGHVVRDRRHLEDLWKRVLGYYERYLV</sequence>
<dbReference type="InterPro" id="IPR029058">
    <property type="entry name" value="AB_hydrolase_fold"/>
</dbReference>
<evidence type="ECO:0000256" key="3">
    <source>
        <dbReference type="ARBA" id="ARBA00022825"/>
    </source>
</evidence>
<gene>
    <name evidence="7" type="ORF">BDW59DRAFT_179434</name>
</gene>
<dbReference type="Gene3D" id="3.40.50.1820">
    <property type="entry name" value="alpha/beta hydrolase"/>
    <property type="match status" value="1"/>
</dbReference>
<keyword evidence="3" id="KW-0645">Protease</keyword>
<dbReference type="EMBL" id="JBFXLS010000003">
    <property type="protein sequence ID" value="KAL2833714.1"/>
    <property type="molecule type" value="Genomic_DNA"/>
</dbReference>
<dbReference type="SUPFAM" id="SSF82171">
    <property type="entry name" value="DPP6 N-terminal domain-like"/>
    <property type="match status" value="1"/>
</dbReference>
<evidence type="ECO:0000313" key="7">
    <source>
        <dbReference type="EMBL" id="KAL2833714.1"/>
    </source>
</evidence>
<feature type="compositionally biased region" description="Acidic residues" evidence="5">
    <location>
        <begin position="152"/>
        <end position="167"/>
    </location>
</feature>